<keyword evidence="2" id="KW-1185">Reference proteome</keyword>
<evidence type="ECO:0000313" key="1">
    <source>
        <dbReference type="EMBL" id="OBQ55156.1"/>
    </source>
</evidence>
<comment type="caution">
    <text evidence="1">The sequence shown here is derived from an EMBL/GenBank/DDBJ whole genome shotgun (WGS) entry which is preliminary data.</text>
</comment>
<name>A0A1B7XI15_9BACT</name>
<organism evidence="1 2">
    <name type="scientific">Halodesulfovibrio spirochaetisodalis</name>
    <dbReference type="NCBI Taxonomy" id="1560234"/>
    <lineage>
        <taxon>Bacteria</taxon>
        <taxon>Pseudomonadati</taxon>
        <taxon>Thermodesulfobacteriota</taxon>
        <taxon>Desulfovibrionia</taxon>
        <taxon>Desulfovibrionales</taxon>
        <taxon>Desulfovibrionaceae</taxon>
        <taxon>Halodesulfovibrio</taxon>
    </lineage>
</organism>
<dbReference type="EMBL" id="JXMS01000005">
    <property type="protein sequence ID" value="OBQ55156.1"/>
    <property type="molecule type" value="Genomic_DNA"/>
</dbReference>
<dbReference type="RefSeq" id="WP_066852872.1">
    <property type="nucleotide sequence ID" value="NZ_JXMS01000005.1"/>
</dbReference>
<gene>
    <name evidence="1" type="ORF">SP90_04040</name>
</gene>
<dbReference type="AlphaFoldDB" id="A0A1B7XI15"/>
<dbReference type="OrthoDB" id="5458472at2"/>
<evidence type="ECO:0000313" key="2">
    <source>
        <dbReference type="Proteomes" id="UP000091979"/>
    </source>
</evidence>
<accession>A0A1B7XI15</accession>
<protein>
    <submittedName>
        <fullName evidence="1">Uncharacterized protein</fullName>
    </submittedName>
</protein>
<sequence>MSEEKIWPDKTDTDLWEEVRAAMIEKHGDRFDDAHMRKVFDLTCDHFEDYVSKSRFFKKALMNCVWERPIISKEQQVY</sequence>
<reference evidence="1 2" key="1">
    <citation type="submission" date="2015-01" db="EMBL/GenBank/DDBJ databases">
        <title>Desulfovibrio sp. JC271 draft genome sequence.</title>
        <authorList>
            <person name="Shivani Y."/>
            <person name="Subhash Y."/>
            <person name="Sasikala C."/>
            <person name="Ramana C.V."/>
        </authorList>
    </citation>
    <scope>NUCLEOTIDE SEQUENCE [LARGE SCALE GENOMIC DNA]</scope>
    <source>
        <strain evidence="1 2">JC271</strain>
    </source>
</reference>
<dbReference type="Proteomes" id="UP000091979">
    <property type="component" value="Unassembled WGS sequence"/>
</dbReference>
<proteinExistence type="predicted"/>